<organism evidence="3 4">
    <name type="scientific">Lacipirellula parvula</name>
    <dbReference type="NCBI Taxonomy" id="2650471"/>
    <lineage>
        <taxon>Bacteria</taxon>
        <taxon>Pseudomonadati</taxon>
        <taxon>Planctomycetota</taxon>
        <taxon>Planctomycetia</taxon>
        <taxon>Pirellulales</taxon>
        <taxon>Lacipirellulaceae</taxon>
        <taxon>Lacipirellula</taxon>
    </lineage>
</organism>
<evidence type="ECO:0000313" key="3">
    <source>
        <dbReference type="EMBL" id="BBO31844.1"/>
    </source>
</evidence>
<keyword evidence="1" id="KW-0732">Signal</keyword>
<dbReference type="GO" id="GO:0016491">
    <property type="term" value="F:oxidoreductase activity"/>
    <property type="evidence" value="ECO:0007669"/>
    <property type="project" value="InterPro"/>
</dbReference>
<dbReference type="InterPro" id="IPR036249">
    <property type="entry name" value="Thioredoxin-like_sf"/>
</dbReference>
<sequence length="837" mass="91545">MDAPGFSPLPLRGFLLLLALAATLTAGCNSSSDPAVSEESAAAEARGAEIAEKMLAAYQKASSYTDHATYVQSYAYRGEGVERELPFFEMSLAFRRPNFVRLRFNEAIPGEGPARGFDIASSRSVTRASAAELPRQILETKTPTKLSTENFLPDPMIREIFNNRSISDVFPQLAMLLNVDDEALVFPNDEAPRYLDDKPLEGNNCHRIVSTSANGKRIFWIDAKTYALRRMELPLGDARRDFDPDDRYSNLSVWIDFKDPTFDPDIDRSTFLKEPAEGEFLVKRLIPSPPQAPPERLGEDLAEFSFETLDGEKVSRDSLKGKTVLLDFWQADCAPCKAHTPELEKVYQQLKDNDKFAFYAVSMDAPERVTNDTAERTLKNWGGSMPILRDPEVTSEALQVAGTPTLMLLDGTGKLQYFHIGQHRDPQQLANVISKVVDGADLAAEARDEHQQLTAKYEADIRAAAASGDVISVEVARPEFGKQELPQQLNATELWKAAATDVAKPGNFLILNDNNAAAPRILAVDGGQAIVELDPAGKLVARHDIAGNEATGNGFLRTTVDQAGNRLIAASGVGWQKLYLFDKEWKQTLAFPNDKNPGIADVQLAALTPDAEPTLYVGYRGGVGVQGVGLDGKRKWAIRSFNEVVQLAVAPVDLSNPPVIEEEEQDAAPQTRNLWGTSDRGLVFVLGPDGKPLPEIVVGLREIMHLAISPQAEGDAARCCGLSVEAPGVYNVVGFDPDGEVRWQYKLPIGEYTHQVERIQSVTLPGNRPAWMVAAPDGTIVWLDPQGQLIDQFRHAQPLTGLSLTNTPEAAILLVSTPESLKAWKLGEGAAKAETPK</sequence>
<dbReference type="InterPro" id="IPR000866">
    <property type="entry name" value="AhpC/TSA"/>
</dbReference>
<dbReference type="Gene3D" id="3.40.30.10">
    <property type="entry name" value="Glutaredoxin"/>
    <property type="match status" value="1"/>
</dbReference>
<keyword evidence="4" id="KW-1185">Reference proteome</keyword>
<feature type="domain" description="Thioredoxin" evidence="2">
    <location>
        <begin position="295"/>
        <end position="438"/>
    </location>
</feature>
<dbReference type="AlphaFoldDB" id="A0A5K7X570"/>
<evidence type="ECO:0000259" key="2">
    <source>
        <dbReference type="PROSITE" id="PS51352"/>
    </source>
</evidence>
<feature type="chain" id="PRO_5024856368" description="Thioredoxin domain-containing protein" evidence="1">
    <location>
        <begin position="27"/>
        <end position="837"/>
    </location>
</feature>
<protein>
    <recommendedName>
        <fullName evidence="2">Thioredoxin domain-containing protein</fullName>
    </recommendedName>
</protein>
<dbReference type="CDD" id="cd02966">
    <property type="entry name" value="TlpA_like_family"/>
    <property type="match status" value="1"/>
</dbReference>
<name>A0A5K7X570_9BACT</name>
<evidence type="ECO:0000313" key="4">
    <source>
        <dbReference type="Proteomes" id="UP000326837"/>
    </source>
</evidence>
<dbReference type="SUPFAM" id="SSF52833">
    <property type="entry name" value="Thioredoxin-like"/>
    <property type="match status" value="1"/>
</dbReference>
<dbReference type="RefSeq" id="WP_152097915.1">
    <property type="nucleotide sequence ID" value="NZ_AP021861.1"/>
</dbReference>
<feature type="signal peptide" evidence="1">
    <location>
        <begin position="1"/>
        <end position="26"/>
    </location>
</feature>
<dbReference type="GO" id="GO:0016209">
    <property type="term" value="F:antioxidant activity"/>
    <property type="evidence" value="ECO:0007669"/>
    <property type="project" value="InterPro"/>
</dbReference>
<dbReference type="Pfam" id="PF00578">
    <property type="entry name" value="AhpC-TSA"/>
    <property type="match status" value="1"/>
</dbReference>
<dbReference type="Gene3D" id="2.130.10.10">
    <property type="entry name" value="YVTN repeat-like/Quinoprotein amine dehydrogenase"/>
    <property type="match status" value="1"/>
</dbReference>
<dbReference type="EMBL" id="AP021861">
    <property type="protein sequence ID" value="BBO31844.1"/>
    <property type="molecule type" value="Genomic_DNA"/>
</dbReference>
<dbReference type="SUPFAM" id="SSF63829">
    <property type="entry name" value="Calcium-dependent phosphotriesterase"/>
    <property type="match status" value="1"/>
</dbReference>
<reference evidence="4" key="1">
    <citation type="submission" date="2019-10" db="EMBL/GenBank/DDBJ databases">
        <title>Lacipirellula parvula gen. nov., sp. nov., representing a lineage of planctomycetes widespread in freshwater anoxic habitats, and description of the family Lacipirellulaceae.</title>
        <authorList>
            <person name="Dedysh S.N."/>
            <person name="Kulichevskaya I.S."/>
            <person name="Beletsky A.V."/>
            <person name="Rakitin A.L."/>
            <person name="Mardanov A.V."/>
            <person name="Ivanova A.A."/>
            <person name="Saltykova V.X."/>
            <person name="Rijpstra W.I.C."/>
            <person name="Sinninghe Damste J.S."/>
            <person name="Ravin N.V."/>
        </authorList>
    </citation>
    <scope>NUCLEOTIDE SEQUENCE [LARGE SCALE GENOMIC DNA]</scope>
    <source>
        <strain evidence="4">PX69</strain>
    </source>
</reference>
<evidence type="ECO:0000256" key="1">
    <source>
        <dbReference type="SAM" id="SignalP"/>
    </source>
</evidence>
<dbReference type="PANTHER" id="PTHR42852">
    <property type="entry name" value="THIOL:DISULFIDE INTERCHANGE PROTEIN DSBE"/>
    <property type="match status" value="1"/>
</dbReference>
<dbReference type="Proteomes" id="UP000326837">
    <property type="component" value="Chromosome"/>
</dbReference>
<dbReference type="InterPro" id="IPR013766">
    <property type="entry name" value="Thioredoxin_domain"/>
</dbReference>
<dbReference type="PANTHER" id="PTHR42852:SF13">
    <property type="entry name" value="PROTEIN DIPZ"/>
    <property type="match status" value="1"/>
</dbReference>
<dbReference type="KEGG" id="lpav:PLANPX_1456"/>
<gene>
    <name evidence="3" type="ORF">PLANPX_1456</name>
</gene>
<dbReference type="InterPro" id="IPR015943">
    <property type="entry name" value="WD40/YVTN_repeat-like_dom_sf"/>
</dbReference>
<dbReference type="InterPro" id="IPR050553">
    <property type="entry name" value="Thioredoxin_ResA/DsbE_sf"/>
</dbReference>
<accession>A0A5K7X570</accession>
<dbReference type="PROSITE" id="PS51352">
    <property type="entry name" value="THIOREDOXIN_2"/>
    <property type="match status" value="1"/>
</dbReference>
<proteinExistence type="predicted"/>